<dbReference type="Proteomes" id="UP000030023">
    <property type="component" value="Unassembled WGS sequence"/>
</dbReference>
<protein>
    <submittedName>
        <fullName evidence="1">Aggregation promoting factor surface protein</fullName>
    </submittedName>
</protein>
<accession>A0ABR4XQ69</accession>
<evidence type="ECO:0000313" key="1">
    <source>
        <dbReference type="EMBL" id="KGO23125.1"/>
    </source>
</evidence>
<sequence>MFQMSSQAAAEYGGYSGQAADRYVAARYGSWSAAAEHHRVFGWY</sequence>
<proteinExistence type="predicted"/>
<comment type="caution">
    <text evidence="1">The sequence shown here is derived from an EMBL/GenBank/DDBJ whole genome shotgun (WGS) entry which is preliminary data.</text>
</comment>
<name>A0ABR4XQ69_9LACO</name>
<gene>
    <name evidence="1" type="ORF">Q757_08800</name>
</gene>
<organism evidence="1 2">
    <name type="scientific">Oenococcus alcoholitolerans</name>
    <dbReference type="NCBI Taxonomy" id="931074"/>
    <lineage>
        <taxon>Bacteria</taxon>
        <taxon>Bacillati</taxon>
        <taxon>Bacillota</taxon>
        <taxon>Bacilli</taxon>
        <taxon>Lactobacillales</taxon>
        <taxon>Lactobacillaceae</taxon>
        <taxon>Oenococcus</taxon>
    </lineage>
</organism>
<evidence type="ECO:0000313" key="2">
    <source>
        <dbReference type="Proteomes" id="UP000030023"/>
    </source>
</evidence>
<keyword evidence="2" id="KW-1185">Reference proteome</keyword>
<reference evidence="1 2" key="1">
    <citation type="journal article" date="2014" name="Antonie Van Leeuwenhoek">
        <title>Oenococcus alcoholitolerans sp. nov., a lactic acid bacteria isolated from cachaca and ethanol fermentation processes.</title>
        <authorList>
            <person name="Badotti F."/>
            <person name="Moreira A.P."/>
            <person name="Tonon L.A."/>
            <person name="de Lucena B.T."/>
            <person name="Gomes Fde C."/>
            <person name="Kruger R."/>
            <person name="Thompson C.C."/>
            <person name="de Morais M.A.Jr."/>
            <person name="Rosa C.A."/>
            <person name="Thompson F.L."/>
        </authorList>
    </citation>
    <scope>NUCLEOTIDE SEQUENCE [LARGE SCALE GENOMIC DNA]</scope>
    <source>
        <strain evidence="1 2">UFRJ-M7.2.18</strain>
    </source>
</reference>
<dbReference type="EMBL" id="AXCV01000508">
    <property type="protein sequence ID" value="KGO23125.1"/>
    <property type="molecule type" value="Genomic_DNA"/>
</dbReference>